<dbReference type="GO" id="GO:0005886">
    <property type="term" value="C:plasma membrane"/>
    <property type="evidence" value="ECO:0007669"/>
    <property type="project" value="UniProtKB-SubCell"/>
</dbReference>
<dbReference type="GO" id="GO:0005549">
    <property type="term" value="F:odorant binding"/>
    <property type="evidence" value="ECO:0007669"/>
    <property type="project" value="InterPro"/>
</dbReference>
<gene>
    <name evidence="11" type="ORF">LPLAT_LOCUS5999</name>
</gene>
<dbReference type="AlphaFoldDB" id="A0AAV2NKQ1"/>
<keyword evidence="12" id="KW-1185">Reference proteome</keyword>
<keyword evidence="5 10" id="KW-0552">Olfaction</keyword>
<dbReference type="Pfam" id="PF02949">
    <property type="entry name" value="7tm_6"/>
    <property type="match status" value="1"/>
</dbReference>
<evidence type="ECO:0000256" key="1">
    <source>
        <dbReference type="ARBA" id="ARBA00004651"/>
    </source>
</evidence>
<comment type="caution">
    <text evidence="10">Lacks conserved residue(s) required for the propagation of feature annotation.</text>
</comment>
<dbReference type="InterPro" id="IPR004117">
    <property type="entry name" value="7tm6_olfct_rcpt"/>
</dbReference>
<keyword evidence="6 10" id="KW-1133">Transmembrane helix</keyword>
<dbReference type="PANTHER" id="PTHR21137:SF35">
    <property type="entry name" value="ODORANT RECEPTOR 19A-RELATED"/>
    <property type="match status" value="1"/>
</dbReference>
<evidence type="ECO:0000313" key="12">
    <source>
        <dbReference type="Proteomes" id="UP001497644"/>
    </source>
</evidence>
<evidence type="ECO:0000313" key="11">
    <source>
        <dbReference type="EMBL" id="CAL1679886.1"/>
    </source>
</evidence>
<proteinExistence type="inferred from homology"/>
<reference evidence="11" key="1">
    <citation type="submission" date="2024-04" db="EMBL/GenBank/DDBJ databases">
        <authorList>
            <consortium name="Molecular Ecology Group"/>
        </authorList>
    </citation>
    <scope>NUCLEOTIDE SEQUENCE</scope>
</reference>
<sequence length="374" mass="43208">MAFIHLKFEQLFHFLRVLGTIANTWPPHPDIGKNKLFLRNLYSCVTIFIYVTVWISMVMNAYKNRNNDVSEIMKDLSHITTLMEAILNSILCTIKRKELQILVVNIEEFWKFSKDRERVILQKYIDRYGTFITTVAILFSMAGLAVICAPLFMSQELPLNVWYPFSTKPLLRKFILYFMHICAIEHVVFCLGMDVMIAIFFFYLAARMEILAFEIEQATDEAHVISSIQKHQEIIEFTLKTQRTLQHILFKTNITMAFTVISSGFPMLYIQSVFLMPEPISTAVGALQRIYITASAADDLREVSTRLGWSVYGASWIGKTQKMKSDIFIMLQKSQQPLLIYMGGLLPAFTREYYGNFVTTVLSYFMTMRAVIGA</sequence>
<evidence type="ECO:0000256" key="3">
    <source>
        <dbReference type="ARBA" id="ARBA00022606"/>
    </source>
</evidence>
<comment type="subcellular location">
    <subcellularLocation>
        <location evidence="1 10">Cell membrane</location>
        <topology evidence="1 10">Multi-pass membrane protein</topology>
    </subcellularLocation>
</comment>
<dbReference type="GO" id="GO:0004984">
    <property type="term" value="F:olfactory receptor activity"/>
    <property type="evidence" value="ECO:0007669"/>
    <property type="project" value="InterPro"/>
</dbReference>
<dbReference type="EMBL" id="OZ034825">
    <property type="protein sequence ID" value="CAL1679886.1"/>
    <property type="molecule type" value="Genomic_DNA"/>
</dbReference>
<dbReference type="PANTHER" id="PTHR21137">
    <property type="entry name" value="ODORANT RECEPTOR"/>
    <property type="match status" value="1"/>
</dbReference>
<evidence type="ECO:0000256" key="7">
    <source>
        <dbReference type="ARBA" id="ARBA00023136"/>
    </source>
</evidence>
<evidence type="ECO:0000256" key="10">
    <source>
        <dbReference type="RuleBase" id="RU351113"/>
    </source>
</evidence>
<evidence type="ECO:0000256" key="6">
    <source>
        <dbReference type="ARBA" id="ARBA00022989"/>
    </source>
</evidence>
<evidence type="ECO:0000256" key="4">
    <source>
        <dbReference type="ARBA" id="ARBA00022692"/>
    </source>
</evidence>
<feature type="transmembrane region" description="Helical" evidence="10">
    <location>
        <begin position="40"/>
        <end position="62"/>
    </location>
</feature>
<organism evidence="11 12">
    <name type="scientific">Lasius platythorax</name>
    <dbReference type="NCBI Taxonomy" id="488582"/>
    <lineage>
        <taxon>Eukaryota</taxon>
        <taxon>Metazoa</taxon>
        <taxon>Ecdysozoa</taxon>
        <taxon>Arthropoda</taxon>
        <taxon>Hexapoda</taxon>
        <taxon>Insecta</taxon>
        <taxon>Pterygota</taxon>
        <taxon>Neoptera</taxon>
        <taxon>Endopterygota</taxon>
        <taxon>Hymenoptera</taxon>
        <taxon>Apocrita</taxon>
        <taxon>Aculeata</taxon>
        <taxon>Formicoidea</taxon>
        <taxon>Formicidae</taxon>
        <taxon>Formicinae</taxon>
        <taxon>Lasius</taxon>
        <taxon>Lasius</taxon>
    </lineage>
</organism>
<accession>A0AAV2NKQ1</accession>
<keyword evidence="2" id="KW-1003">Cell membrane</keyword>
<comment type="similarity">
    <text evidence="10">Belongs to the insect chemoreceptor superfamily. Heteromeric odorant receptor channel (TC 1.A.69) family.</text>
</comment>
<evidence type="ECO:0000256" key="8">
    <source>
        <dbReference type="ARBA" id="ARBA00023170"/>
    </source>
</evidence>
<keyword evidence="7 10" id="KW-0472">Membrane</keyword>
<evidence type="ECO:0000256" key="2">
    <source>
        <dbReference type="ARBA" id="ARBA00022475"/>
    </source>
</evidence>
<dbReference type="GO" id="GO:0007165">
    <property type="term" value="P:signal transduction"/>
    <property type="evidence" value="ECO:0007669"/>
    <property type="project" value="UniProtKB-KW"/>
</dbReference>
<feature type="transmembrane region" description="Helical" evidence="10">
    <location>
        <begin position="128"/>
        <end position="154"/>
    </location>
</feature>
<feature type="transmembrane region" description="Helical" evidence="10">
    <location>
        <begin position="248"/>
        <end position="270"/>
    </location>
</feature>
<keyword evidence="3 10" id="KW-0716">Sensory transduction</keyword>
<keyword evidence="8 10" id="KW-0675">Receptor</keyword>
<evidence type="ECO:0000256" key="9">
    <source>
        <dbReference type="ARBA" id="ARBA00023224"/>
    </source>
</evidence>
<name>A0AAV2NKQ1_9HYME</name>
<feature type="transmembrane region" description="Helical" evidence="10">
    <location>
        <begin position="174"/>
        <end position="204"/>
    </location>
</feature>
<protein>
    <recommendedName>
        <fullName evidence="10">Odorant receptor</fullName>
    </recommendedName>
</protein>
<keyword evidence="9 10" id="KW-0807">Transducer</keyword>
<evidence type="ECO:0000256" key="5">
    <source>
        <dbReference type="ARBA" id="ARBA00022725"/>
    </source>
</evidence>
<dbReference type="Proteomes" id="UP001497644">
    <property type="component" value="Chromosome 2"/>
</dbReference>
<keyword evidence="4 10" id="KW-0812">Transmembrane</keyword>